<dbReference type="EMBL" id="CAJVPS010001200">
    <property type="protein sequence ID" value="CAG8529049.1"/>
    <property type="molecule type" value="Genomic_DNA"/>
</dbReference>
<accession>A0A9N9FET0</accession>
<organism evidence="1 2">
    <name type="scientific">Ambispora leptoticha</name>
    <dbReference type="NCBI Taxonomy" id="144679"/>
    <lineage>
        <taxon>Eukaryota</taxon>
        <taxon>Fungi</taxon>
        <taxon>Fungi incertae sedis</taxon>
        <taxon>Mucoromycota</taxon>
        <taxon>Glomeromycotina</taxon>
        <taxon>Glomeromycetes</taxon>
        <taxon>Archaeosporales</taxon>
        <taxon>Ambisporaceae</taxon>
        <taxon>Ambispora</taxon>
    </lineage>
</organism>
<sequence length="127" mass="14495">MSNTKNTNNFCTNENDNEANSRVERYVKIGRDYPASFLRTLWNRTRVISATETESVFELDVTMEECNLSGNLHGGCIASIVDTLSTAALMGIHNNDIKREQEWLAWSIDRSHNSVYITGIFWGYYSC</sequence>
<gene>
    <name evidence="1" type="ORF">ALEPTO_LOCUS4847</name>
</gene>
<evidence type="ECO:0000313" key="2">
    <source>
        <dbReference type="Proteomes" id="UP000789508"/>
    </source>
</evidence>
<evidence type="ECO:0000313" key="1">
    <source>
        <dbReference type="EMBL" id="CAG8529049.1"/>
    </source>
</evidence>
<dbReference type="OrthoDB" id="2437323at2759"/>
<proteinExistence type="predicted"/>
<name>A0A9N9FET0_9GLOM</name>
<keyword evidence="2" id="KW-1185">Reference proteome</keyword>
<protein>
    <submittedName>
        <fullName evidence="1">4935_t:CDS:1</fullName>
    </submittedName>
</protein>
<reference evidence="1" key="1">
    <citation type="submission" date="2021-06" db="EMBL/GenBank/DDBJ databases">
        <authorList>
            <person name="Kallberg Y."/>
            <person name="Tangrot J."/>
            <person name="Rosling A."/>
        </authorList>
    </citation>
    <scope>NUCLEOTIDE SEQUENCE</scope>
    <source>
        <strain evidence="1">FL130A</strain>
    </source>
</reference>
<dbReference type="AlphaFoldDB" id="A0A9N9FET0"/>
<dbReference type="Gene3D" id="3.10.129.10">
    <property type="entry name" value="Hotdog Thioesterase"/>
    <property type="match status" value="1"/>
</dbReference>
<dbReference type="InterPro" id="IPR029069">
    <property type="entry name" value="HotDog_dom_sf"/>
</dbReference>
<comment type="caution">
    <text evidence="1">The sequence shown here is derived from an EMBL/GenBank/DDBJ whole genome shotgun (WGS) entry which is preliminary data.</text>
</comment>
<dbReference type="Proteomes" id="UP000789508">
    <property type="component" value="Unassembled WGS sequence"/>
</dbReference>
<dbReference type="SUPFAM" id="SSF54637">
    <property type="entry name" value="Thioesterase/thiol ester dehydrase-isomerase"/>
    <property type="match status" value="1"/>
</dbReference>